<dbReference type="SUPFAM" id="SSF158682">
    <property type="entry name" value="TerB-like"/>
    <property type="match status" value="1"/>
</dbReference>
<protein>
    <recommendedName>
        <fullName evidence="3">Tellurite resistance protein TerB</fullName>
    </recommendedName>
</protein>
<evidence type="ECO:0008006" key="3">
    <source>
        <dbReference type="Google" id="ProtNLM"/>
    </source>
</evidence>
<dbReference type="CDD" id="cd07176">
    <property type="entry name" value="terB"/>
    <property type="match status" value="1"/>
</dbReference>
<evidence type="ECO:0000313" key="1">
    <source>
        <dbReference type="EMBL" id="CTQ45167.1"/>
    </source>
</evidence>
<evidence type="ECO:0000313" key="2">
    <source>
        <dbReference type="Proteomes" id="UP000048926"/>
    </source>
</evidence>
<proteinExistence type="predicted"/>
<reference evidence="2" key="1">
    <citation type="submission" date="2015-07" db="EMBL/GenBank/DDBJ databases">
        <authorList>
            <person name="Rodrigo-Torres Lidia"/>
            <person name="Arahal R.David."/>
        </authorList>
    </citation>
    <scope>NUCLEOTIDE SEQUENCE [LARGE SCALE GENOMIC DNA]</scope>
    <source>
        <strain evidence="2">CECT 4801</strain>
    </source>
</reference>
<dbReference type="STRING" id="187304.B0E33_05270"/>
<accession>A0A0M6Y7C2</accession>
<dbReference type="InterPro" id="IPR029024">
    <property type="entry name" value="TerB-like"/>
</dbReference>
<sequence length="139" mass="15380">MSMNEPISVQEALIYVMVIVSASDNQMTDNELATIGDMIKMLPVFNGYDGNRIIPAAQRCGDILQEDNGLQLVLELVGDVLPAKLYDTAYALGVEVAAADLHVEKEELRILQLLRDRFKLDKLTVAAIERGAIARHRTI</sequence>
<dbReference type="EMBL" id="CXST01000002">
    <property type="protein sequence ID" value="CTQ45167.1"/>
    <property type="molecule type" value="Genomic_DNA"/>
</dbReference>
<dbReference type="AlphaFoldDB" id="A0A0M6Y7C2"/>
<dbReference type="Proteomes" id="UP000048926">
    <property type="component" value="Unassembled WGS sequence"/>
</dbReference>
<organism evidence="1 2">
    <name type="scientific">Roseibium aggregatum</name>
    <dbReference type="NCBI Taxonomy" id="187304"/>
    <lineage>
        <taxon>Bacteria</taxon>
        <taxon>Pseudomonadati</taxon>
        <taxon>Pseudomonadota</taxon>
        <taxon>Alphaproteobacteria</taxon>
        <taxon>Hyphomicrobiales</taxon>
        <taxon>Stappiaceae</taxon>
        <taxon>Roseibium</taxon>
    </lineage>
</organism>
<name>A0A0M6Y7C2_9HYPH</name>
<dbReference type="Gene3D" id="1.10.3680.10">
    <property type="entry name" value="TerB-like"/>
    <property type="match status" value="1"/>
</dbReference>
<keyword evidence="2" id="KW-1185">Reference proteome</keyword>
<gene>
    <name evidence="1" type="ORF">LAL4801_03615</name>
</gene>